<feature type="chain" id="PRO_5011618443" evidence="2">
    <location>
        <begin position="21"/>
        <end position="119"/>
    </location>
</feature>
<feature type="signal peptide" evidence="2">
    <location>
        <begin position="1"/>
        <end position="20"/>
    </location>
</feature>
<dbReference type="STRING" id="1477437.SAMN05444682_105329"/>
<accession>A0A1I3KY57</accession>
<dbReference type="AlphaFoldDB" id="A0A1I3KY57"/>
<keyword evidence="4" id="KW-1185">Reference proteome</keyword>
<dbReference type="RefSeq" id="WP_090627161.1">
    <property type="nucleotide sequence ID" value="NZ_FOQO01000005.1"/>
</dbReference>
<organism evidence="3 4">
    <name type="scientific">Parapedobacter indicus</name>
    <dbReference type="NCBI Taxonomy" id="1477437"/>
    <lineage>
        <taxon>Bacteria</taxon>
        <taxon>Pseudomonadati</taxon>
        <taxon>Bacteroidota</taxon>
        <taxon>Sphingobacteriia</taxon>
        <taxon>Sphingobacteriales</taxon>
        <taxon>Sphingobacteriaceae</taxon>
        <taxon>Parapedobacter</taxon>
    </lineage>
</organism>
<reference evidence="3 4" key="1">
    <citation type="submission" date="2016-10" db="EMBL/GenBank/DDBJ databases">
        <authorList>
            <person name="de Groot N.N."/>
        </authorList>
    </citation>
    <scope>NUCLEOTIDE SEQUENCE [LARGE SCALE GENOMIC DNA]</scope>
    <source>
        <strain evidence="3 4">RK1</strain>
    </source>
</reference>
<name>A0A1I3KY57_9SPHI</name>
<evidence type="ECO:0000256" key="2">
    <source>
        <dbReference type="SAM" id="SignalP"/>
    </source>
</evidence>
<dbReference type="OrthoDB" id="798752at2"/>
<evidence type="ECO:0000256" key="1">
    <source>
        <dbReference type="SAM" id="MobiDB-lite"/>
    </source>
</evidence>
<gene>
    <name evidence="3" type="ORF">SAMN05444682_105329</name>
</gene>
<evidence type="ECO:0000313" key="3">
    <source>
        <dbReference type="EMBL" id="SFI77035.1"/>
    </source>
</evidence>
<proteinExistence type="predicted"/>
<keyword evidence="2" id="KW-0732">Signal</keyword>
<protein>
    <submittedName>
        <fullName evidence="3">Uncharacterized protein</fullName>
    </submittedName>
</protein>
<dbReference type="Proteomes" id="UP000198670">
    <property type="component" value="Unassembled WGS sequence"/>
</dbReference>
<sequence length="119" mass="13170">MKRFFMILSAALSSVGLTFGQEDSAKLHLKNPPDSVPVTVAPFSTHPMPNGYRGDNCIPMPNAYQGDNSVPIPNVYRNPIMLHHPSDSTQQPLKKNEGKKKKGEPSGTTKPKEARKRSW</sequence>
<dbReference type="EMBL" id="FOQO01000005">
    <property type="protein sequence ID" value="SFI77035.1"/>
    <property type="molecule type" value="Genomic_DNA"/>
</dbReference>
<feature type="region of interest" description="Disordered" evidence="1">
    <location>
        <begin position="69"/>
        <end position="119"/>
    </location>
</feature>
<evidence type="ECO:0000313" key="4">
    <source>
        <dbReference type="Proteomes" id="UP000198670"/>
    </source>
</evidence>